<keyword evidence="4" id="KW-1185">Reference proteome</keyword>
<evidence type="ECO:0000259" key="2">
    <source>
        <dbReference type="PROSITE" id="PS51740"/>
    </source>
</evidence>
<gene>
    <name evidence="3" type="ORF">DEM27_06010</name>
</gene>
<dbReference type="AlphaFoldDB" id="A0A2U2DV63"/>
<dbReference type="Pfam" id="PF15937">
    <property type="entry name" value="PrlF_antitoxin"/>
    <property type="match status" value="1"/>
</dbReference>
<evidence type="ECO:0000313" key="3">
    <source>
        <dbReference type="EMBL" id="PWE57194.1"/>
    </source>
</evidence>
<feature type="domain" description="SpoVT-AbrB" evidence="2">
    <location>
        <begin position="3"/>
        <end position="48"/>
    </location>
</feature>
<dbReference type="NCBIfam" id="TIGR01439">
    <property type="entry name" value="lp_hng_hel_AbrB"/>
    <property type="match status" value="1"/>
</dbReference>
<dbReference type="InterPro" id="IPR037914">
    <property type="entry name" value="SpoVT-AbrB_sf"/>
</dbReference>
<dbReference type="Proteomes" id="UP000245252">
    <property type="component" value="Unassembled WGS sequence"/>
</dbReference>
<dbReference type="SMART" id="SM00966">
    <property type="entry name" value="SpoVT_AbrB"/>
    <property type="match status" value="1"/>
</dbReference>
<sequence>MGVYYGTLTSKGQTTVPVEVRNLLNLKPGDKIRYIHRNGEIVMKAKNRRAIDLAGRFHDPARPSFTLDEVDDVVGQAIVERLTEPK</sequence>
<dbReference type="OrthoDB" id="9809003at2"/>
<dbReference type="InterPro" id="IPR031848">
    <property type="entry name" value="PrlF_antitoxin"/>
</dbReference>
<dbReference type="RefSeq" id="WP_109457297.1">
    <property type="nucleotide sequence ID" value="NZ_QFBC01000002.1"/>
</dbReference>
<dbReference type="Gene3D" id="2.10.260.10">
    <property type="match status" value="1"/>
</dbReference>
<dbReference type="PROSITE" id="PS51740">
    <property type="entry name" value="SPOVT_ABRB"/>
    <property type="match status" value="1"/>
</dbReference>
<organism evidence="3 4">
    <name type="scientific">Metarhizobium album</name>
    <dbReference type="NCBI Taxonomy" id="2182425"/>
    <lineage>
        <taxon>Bacteria</taxon>
        <taxon>Pseudomonadati</taxon>
        <taxon>Pseudomonadota</taxon>
        <taxon>Alphaproteobacteria</taxon>
        <taxon>Hyphomicrobiales</taxon>
        <taxon>Rhizobiaceae</taxon>
        <taxon>Metarhizobium</taxon>
    </lineage>
</organism>
<dbReference type="GO" id="GO:0001558">
    <property type="term" value="P:regulation of cell growth"/>
    <property type="evidence" value="ECO:0007669"/>
    <property type="project" value="InterPro"/>
</dbReference>
<evidence type="ECO:0000256" key="1">
    <source>
        <dbReference type="PROSITE-ProRule" id="PRU01076"/>
    </source>
</evidence>
<dbReference type="EMBL" id="QFBC01000002">
    <property type="protein sequence ID" value="PWE57194.1"/>
    <property type="molecule type" value="Genomic_DNA"/>
</dbReference>
<evidence type="ECO:0000313" key="4">
    <source>
        <dbReference type="Proteomes" id="UP000245252"/>
    </source>
</evidence>
<dbReference type="InterPro" id="IPR007159">
    <property type="entry name" value="SpoVT-AbrB_dom"/>
</dbReference>
<keyword evidence="1 3" id="KW-0238">DNA-binding</keyword>
<protein>
    <submittedName>
        <fullName evidence="3">AbrB/MazE/SpoVT family DNA-binding domain-containing protein</fullName>
    </submittedName>
</protein>
<dbReference type="GO" id="GO:0003677">
    <property type="term" value="F:DNA binding"/>
    <property type="evidence" value="ECO:0007669"/>
    <property type="project" value="UniProtKB-UniRule"/>
</dbReference>
<accession>A0A2U2DV63</accession>
<reference evidence="3 4" key="1">
    <citation type="submission" date="2018-05" db="EMBL/GenBank/DDBJ databases">
        <title>The draft genome of strain NS-104.</title>
        <authorList>
            <person name="Hang P."/>
            <person name="Jiang J."/>
        </authorList>
    </citation>
    <scope>NUCLEOTIDE SEQUENCE [LARGE SCALE GENOMIC DNA]</scope>
    <source>
        <strain evidence="3 4">NS-104</strain>
    </source>
</reference>
<comment type="caution">
    <text evidence="3">The sequence shown here is derived from an EMBL/GenBank/DDBJ whole genome shotgun (WGS) entry which is preliminary data.</text>
</comment>
<dbReference type="SUPFAM" id="SSF89447">
    <property type="entry name" value="AbrB/MazE/MraZ-like"/>
    <property type="match status" value="1"/>
</dbReference>
<dbReference type="GO" id="GO:0097351">
    <property type="term" value="F:toxin sequestering activity"/>
    <property type="evidence" value="ECO:0007669"/>
    <property type="project" value="InterPro"/>
</dbReference>
<name>A0A2U2DV63_9HYPH</name>
<proteinExistence type="predicted"/>
<dbReference type="GO" id="GO:0003700">
    <property type="term" value="F:DNA-binding transcription factor activity"/>
    <property type="evidence" value="ECO:0007669"/>
    <property type="project" value="InterPro"/>
</dbReference>